<dbReference type="PANTHER" id="PTHR35007:SF1">
    <property type="entry name" value="PILUS ASSEMBLY PROTEIN"/>
    <property type="match status" value="1"/>
</dbReference>
<feature type="transmembrane region" description="Helical" evidence="6">
    <location>
        <begin position="237"/>
        <end position="264"/>
    </location>
</feature>
<dbReference type="InterPro" id="IPR018076">
    <property type="entry name" value="T2SS_GspF_dom"/>
</dbReference>
<dbReference type="GO" id="GO:0005886">
    <property type="term" value="C:plasma membrane"/>
    <property type="evidence" value="ECO:0007669"/>
    <property type="project" value="UniProtKB-SubCell"/>
</dbReference>
<feature type="domain" description="Type II secretion system protein GspF" evidence="7">
    <location>
        <begin position="139"/>
        <end position="263"/>
    </location>
</feature>
<evidence type="ECO:0000256" key="5">
    <source>
        <dbReference type="ARBA" id="ARBA00023136"/>
    </source>
</evidence>
<keyword evidence="3 6" id="KW-0812">Transmembrane</keyword>
<dbReference type="InParanoid" id="A0A6C2YY39"/>
<dbReference type="AlphaFoldDB" id="A0A6C2YY39"/>
<protein>
    <recommendedName>
        <fullName evidence="7">Type II secretion system protein GspF domain-containing protein</fullName>
    </recommendedName>
</protein>
<name>A0A6C2YY39_9BACT</name>
<dbReference type="EMBL" id="LR593887">
    <property type="protein sequence ID" value="VTS08760.1"/>
    <property type="molecule type" value="Genomic_DNA"/>
</dbReference>
<dbReference type="InterPro" id="IPR042094">
    <property type="entry name" value="T2SS_GspF_sf"/>
</dbReference>
<keyword evidence="4 6" id="KW-1133">Transmembrane helix</keyword>
<feature type="transmembrane region" description="Helical" evidence="6">
    <location>
        <begin position="75"/>
        <end position="98"/>
    </location>
</feature>
<dbReference type="Gene3D" id="1.20.81.30">
    <property type="entry name" value="Type II secretion system (T2SS), domain F"/>
    <property type="match status" value="1"/>
</dbReference>
<dbReference type="Proteomes" id="UP000464378">
    <property type="component" value="Chromosome"/>
</dbReference>
<accession>A0A6C2YY39</accession>
<evidence type="ECO:0000256" key="6">
    <source>
        <dbReference type="SAM" id="Phobius"/>
    </source>
</evidence>
<reference evidence="8" key="1">
    <citation type="submission" date="2019-04" db="EMBL/GenBank/DDBJ databases">
        <authorList>
            <consortium name="Science for Life Laboratories"/>
        </authorList>
    </citation>
    <scope>NUCLEOTIDE SEQUENCE</scope>
    <source>
        <strain evidence="8">MBLW1</strain>
    </source>
</reference>
<dbReference type="EMBL" id="LR586016">
    <property type="protein sequence ID" value="VIP05702.1"/>
    <property type="molecule type" value="Genomic_DNA"/>
</dbReference>
<evidence type="ECO:0000256" key="3">
    <source>
        <dbReference type="ARBA" id="ARBA00022692"/>
    </source>
</evidence>
<evidence type="ECO:0000313" key="8">
    <source>
        <dbReference type="EMBL" id="VIP05702.1"/>
    </source>
</evidence>
<sequence>MLSESTGLLLIFGSVVAFLVLGYLLLAALLPAETEEVADEPTLVEAAAAVRPAKSWSERLDRRFDRMMRGTNWGLTARGGIEWVLFVGSVLAVVGYLLTRRVEGALAGFLFGAMLPLAVFAAAQNRYRAAVRDQLADGCSQLARSLRAGLSLEAALETAAGYAPLPLSDVFRNCGKRLAMGLTPPVAFHAVAEELQLTDFEQVASVIALHSRTGGDLPHYLDRVATSIRDRQQFRGYFASATSLSVISAGFVAVTPIILAIYYAVSFPELFNNFFKDRFGMLMLLVAVVAQITGMIWVALLLRRQSRY</sequence>
<feature type="transmembrane region" description="Helical" evidence="6">
    <location>
        <begin position="279"/>
        <end position="302"/>
    </location>
</feature>
<evidence type="ECO:0000256" key="1">
    <source>
        <dbReference type="ARBA" id="ARBA00004651"/>
    </source>
</evidence>
<evidence type="ECO:0000256" key="4">
    <source>
        <dbReference type="ARBA" id="ARBA00022989"/>
    </source>
</evidence>
<dbReference type="PANTHER" id="PTHR35007">
    <property type="entry name" value="INTEGRAL MEMBRANE PROTEIN-RELATED"/>
    <property type="match status" value="1"/>
</dbReference>
<keyword evidence="2" id="KW-1003">Cell membrane</keyword>
<dbReference type="Pfam" id="PF00482">
    <property type="entry name" value="T2SSF"/>
    <property type="match status" value="1"/>
</dbReference>
<feature type="transmembrane region" description="Helical" evidence="6">
    <location>
        <begin position="6"/>
        <end position="26"/>
    </location>
</feature>
<organism evidence="8">
    <name type="scientific">Tuwongella immobilis</name>
    <dbReference type="NCBI Taxonomy" id="692036"/>
    <lineage>
        <taxon>Bacteria</taxon>
        <taxon>Pseudomonadati</taxon>
        <taxon>Planctomycetota</taxon>
        <taxon>Planctomycetia</taxon>
        <taxon>Gemmatales</taxon>
        <taxon>Gemmataceae</taxon>
        <taxon>Tuwongella</taxon>
    </lineage>
</organism>
<evidence type="ECO:0000256" key="2">
    <source>
        <dbReference type="ARBA" id="ARBA00022475"/>
    </source>
</evidence>
<evidence type="ECO:0000313" key="9">
    <source>
        <dbReference type="Proteomes" id="UP000464378"/>
    </source>
</evidence>
<keyword evidence="9" id="KW-1185">Reference proteome</keyword>
<dbReference type="KEGG" id="tim:GMBLW1_34910"/>
<proteinExistence type="predicted"/>
<dbReference type="RefSeq" id="WP_162660874.1">
    <property type="nucleotide sequence ID" value="NZ_LR593887.1"/>
</dbReference>
<gene>
    <name evidence="8" type="ORF">GMBLW1_34910</name>
</gene>
<keyword evidence="5 6" id="KW-0472">Membrane</keyword>
<comment type="subcellular location">
    <subcellularLocation>
        <location evidence="1">Cell membrane</location>
        <topology evidence="1">Multi-pass membrane protein</topology>
    </subcellularLocation>
</comment>
<feature type="transmembrane region" description="Helical" evidence="6">
    <location>
        <begin position="104"/>
        <end position="123"/>
    </location>
</feature>
<evidence type="ECO:0000259" key="7">
    <source>
        <dbReference type="Pfam" id="PF00482"/>
    </source>
</evidence>